<dbReference type="InterPro" id="IPR029058">
    <property type="entry name" value="AB_hydrolase_fold"/>
</dbReference>
<feature type="compositionally biased region" description="Pro residues" evidence="1">
    <location>
        <begin position="82"/>
        <end position="91"/>
    </location>
</feature>
<name>A0ABC8Z6K1_9POAL</name>
<dbReference type="SUPFAM" id="SSF53474">
    <property type="entry name" value="alpha/beta-Hydrolases"/>
    <property type="match status" value="1"/>
</dbReference>
<protein>
    <submittedName>
        <fullName evidence="3">Uncharacterized protein</fullName>
    </submittedName>
</protein>
<keyword evidence="4" id="KW-1185">Reference proteome</keyword>
<reference evidence="3" key="1">
    <citation type="submission" date="2024-10" db="EMBL/GenBank/DDBJ databases">
        <authorList>
            <person name="Ryan C."/>
        </authorList>
    </citation>
    <scope>NUCLEOTIDE SEQUENCE [LARGE SCALE GENOMIC DNA]</scope>
</reference>
<dbReference type="PANTHER" id="PTHR35128:SF1">
    <property type="entry name" value="SECRETION-REGULATING GUANINE NUCLEOTIDE EXCHANGE FACTOR"/>
    <property type="match status" value="1"/>
</dbReference>
<keyword evidence="2" id="KW-0472">Membrane</keyword>
<evidence type="ECO:0000313" key="3">
    <source>
        <dbReference type="EMBL" id="CAL4954574.1"/>
    </source>
</evidence>
<evidence type="ECO:0000313" key="4">
    <source>
        <dbReference type="Proteomes" id="UP001497457"/>
    </source>
</evidence>
<feature type="compositionally biased region" description="Polar residues" evidence="1">
    <location>
        <begin position="94"/>
        <end position="113"/>
    </location>
</feature>
<evidence type="ECO:0000256" key="2">
    <source>
        <dbReference type="SAM" id="Phobius"/>
    </source>
</evidence>
<keyword evidence="2" id="KW-1133">Transmembrane helix</keyword>
<feature type="region of interest" description="Disordered" evidence="1">
    <location>
        <begin position="81"/>
        <end position="124"/>
    </location>
</feature>
<dbReference type="AlphaFoldDB" id="A0ABC8Z6K1"/>
<dbReference type="Proteomes" id="UP001497457">
    <property type="component" value="Chromosome 18b"/>
</dbReference>
<dbReference type="PANTHER" id="PTHR35128">
    <property type="entry name" value="SECRETION-REGULATING GUANINE NUCLEOTIDE EXCHANGE FACTOR"/>
    <property type="match status" value="1"/>
</dbReference>
<dbReference type="Gene3D" id="3.40.50.1820">
    <property type="entry name" value="alpha/beta hydrolase"/>
    <property type="match status" value="1"/>
</dbReference>
<accession>A0ABC8Z6K1</accession>
<feature type="transmembrane region" description="Helical" evidence="2">
    <location>
        <begin position="133"/>
        <end position="152"/>
    </location>
</feature>
<feature type="region of interest" description="Disordered" evidence="1">
    <location>
        <begin position="1"/>
        <end position="20"/>
    </location>
</feature>
<evidence type="ECO:0000256" key="1">
    <source>
        <dbReference type="SAM" id="MobiDB-lite"/>
    </source>
</evidence>
<gene>
    <name evidence="3" type="ORF">URODEC1_LOCUS40891</name>
</gene>
<proteinExistence type="predicted"/>
<organism evidence="3 4">
    <name type="scientific">Urochloa decumbens</name>
    <dbReference type="NCBI Taxonomy" id="240449"/>
    <lineage>
        <taxon>Eukaryota</taxon>
        <taxon>Viridiplantae</taxon>
        <taxon>Streptophyta</taxon>
        <taxon>Embryophyta</taxon>
        <taxon>Tracheophyta</taxon>
        <taxon>Spermatophyta</taxon>
        <taxon>Magnoliopsida</taxon>
        <taxon>Liliopsida</taxon>
        <taxon>Poales</taxon>
        <taxon>Poaceae</taxon>
        <taxon>PACMAD clade</taxon>
        <taxon>Panicoideae</taxon>
        <taxon>Panicodae</taxon>
        <taxon>Paniceae</taxon>
        <taxon>Melinidinae</taxon>
        <taxon>Urochloa</taxon>
    </lineage>
</organism>
<dbReference type="EMBL" id="OZ075128">
    <property type="protein sequence ID" value="CAL4954574.1"/>
    <property type="molecule type" value="Genomic_DNA"/>
</dbReference>
<sequence>MYKRPLLGRSLSSRTTNGKAHANKTHLCWPSIGLPSPDSAHTRLSAHHFLVFFRRARRCELNQLAGLLFFSSLCPRRDLMPLVPPNSPSPPLQRNKQPAKQMSGTSAASNRPSKPSPPLHAPRRSALNLTTPLAPLALLFLAAAAAAAVFLYSQTTARPYESIGEALPLSTPKVGTIGGARAIWELPAAAPARAVLFIAHGCSCRPENFWPPSPRCPGCVGLPEDVAITGHALRRRFAVLAVASAGDCWSLGKEVNGAKQVIQSWAAKNGLEGLPVVALGASSGGYFVSRLAAKMRLAAVVIMIAEGAFGGAAGATPAVYPPTMFIHMPKDRRRAALLERNSKMLMKNGVEVKELQSLELPLTPTLLSERIPGLDSELSERIWKVFREEGFVDDKGYMREDGRATPWKDALVKRGFWKEVSPWADHIKEELNLAYGYHEMTSLHNDEMFDWIEKHLK</sequence>
<keyword evidence="2" id="KW-0812">Transmembrane</keyword>